<dbReference type="PROSITE" id="PS00028">
    <property type="entry name" value="ZINC_FINGER_C2H2_1"/>
    <property type="match status" value="5"/>
</dbReference>
<evidence type="ECO:0000313" key="12">
    <source>
        <dbReference type="Proteomes" id="UP000095300"/>
    </source>
</evidence>
<evidence type="ECO:0000313" key="11">
    <source>
        <dbReference type="EnsemblMetazoa" id="SCAU007097-PB"/>
    </source>
</evidence>
<dbReference type="InterPro" id="IPR012934">
    <property type="entry name" value="Znf_AD"/>
</dbReference>
<dbReference type="InterPro" id="IPR013087">
    <property type="entry name" value="Znf_C2H2_type"/>
</dbReference>
<keyword evidence="12" id="KW-1185">Reference proteome</keyword>
<dbReference type="PANTHER" id="PTHR23234:SF10">
    <property type="entry name" value="RIKEN CDNA 6720489N17 GENE-RELATED"/>
    <property type="match status" value="1"/>
</dbReference>
<sequence length="594" mass="68721">MFEFCCLCIKICTDHRKLNDENGHPNDVYELAVKYFSPVLLKLKNRTQVSVVCAKCWSHISDFHTFQEAVFEAQRKLSAVNKRSETVAKAPPDGSDLNLENVQVKIEQEAEEHSDTAGGMMAPNTSQNYDNNDIESLMDHHLIVRSDYFHNNIAEFVTIKNEPMDSPPDCGSEAMVVATCHDVDKESKKFDELIEYLGGDVDVKPNIEADLIESGLQTQDHDYCDQEPCLQDVVKLENESLQYELEFLALEPEVLGTNDNNSSCSKVVSTNDSESDSDANTEPKTQTEVDENQETRTGLTLKRSLKRPQTIEEFDTFIAKWRPELECLLCHDISPTFSLLQQHFKEHHPSEKCFIECCEKKFNYRYEIEEHVLYHKEPRIYKCEVCYKCFTVKTSLKEHLLKTHSGRRKADPFRCPTCGKAHLCKTTLRHHMKFFCGSANRRKDGKYVCTECGKSYLGPKGLRRHINFKHLERKSFKCTICDKAFIDQVDLREHMDSHTGEKSLTCAFCPRKFQYRTVLYHHCLREHRAEYEAKKIERKAQIAELKKPLTCAFCNKVYAKASSLNTHERSKHYEEYQKRKESGVLKCRILSRPS</sequence>
<evidence type="ECO:0000256" key="2">
    <source>
        <dbReference type="ARBA" id="ARBA00022723"/>
    </source>
</evidence>
<evidence type="ECO:0000256" key="5">
    <source>
        <dbReference type="ARBA" id="ARBA00022833"/>
    </source>
</evidence>
<feature type="domain" description="C2H2-type" evidence="10">
    <location>
        <begin position="381"/>
        <end position="409"/>
    </location>
</feature>
<proteinExistence type="predicted"/>
<dbReference type="InterPro" id="IPR036236">
    <property type="entry name" value="Znf_C2H2_sf"/>
</dbReference>
<dbReference type="Pfam" id="PF00096">
    <property type="entry name" value="zf-C2H2"/>
    <property type="match status" value="2"/>
</dbReference>
<evidence type="ECO:0000259" key="10">
    <source>
        <dbReference type="PROSITE" id="PS50157"/>
    </source>
</evidence>
<organism evidence="11 12">
    <name type="scientific">Stomoxys calcitrans</name>
    <name type="common">Stable fly</name>
    <name type="synonym">Conops calcitrans</name>
    <dbReference type="NCBI Taxonomy" id="35570"/>
    <lineage>
        <taxon>Eukaryota</taxon>
        <taxon>Metazoa</taxon>
        <taxon>Ecdysozoa</taxon>
        <taxon>Arthropoda</taxon>
        <taxon>Hexapoda</taxon>
        <taxon>Insecta</taxon>
        <taxon>Pterygota</taxon>
        <taxon>Neoptera</taxon>
        <taxon>Endopterygota</taxon>
        <taxon>Diptera</taxon>
        <taxon>Brachycera</taxon>
        <taxon>Muscomorpha</taxon>
        <taxon>Muscoidea</taxon>
        <taxon>Muscidae</taxon>
        <taxon>Stomoxys</taxon>
    </lineage>
</organism>
<dbReference type="PROSITE" id="PS50157">
    <property type="entry name" value="ZINC_FINGER_C2H2_2"/>
    <property type="match status" value="6"/>
</dbReference>
<dbReference type="FunFam" id="3.30.160.60:FF:001465">
    <property type="entry name" value="Zinc finger protein 560"/>
    <property type="match status" value="1"/>
</dbReference>
<keyword evidence="2" id="KW-0479">Metal-binding</keyword>
<keyword evidence="6" id="KW-0238">DNA-binding</keyword>
<feature type="domain" description="C2H2-type" evidence="10">
    <location>
        <begin position="549"/>
        <end position="577"/>
    </location>
</feature>
<dbReference type="Gene3D" id="3.30.160.60">
    <property type="entry name" value="Classic Zinc Finger"/>
    <property type="match status" value="4"/>
</dbReference>
<dbReference type="SUPFAM" id="SSF57667">
    <property type="entry name" value="beta-beta-alpha zinc fingers"/>
    <property type="match status" value="3"/>
</dbReference>
<reference evidence="11" key="1">
    <citation type="submission" date="2020-05" db="UniProtKB">
        <authorList>
            <consortium name="EnsemblMetazoa"/>
        </authorList>
    </citation>
    <scope>IDENTIFICATION</scope>
    <source>
        <strain evidence="11">USDA</strain>
    </source>
</reference>
<dbReference type="InterPro" id="IPR050758">
    <property type="entry name" value="Znf_C2H2-type"/>
</dbReference>
<keyword evidence="5" id="KW-0862">Zinc</keyword>
<evidence type="ECO:0000256" key="6">
    <source>
        <dbReference type="ARBA" id="ARBA00023125"/>
    </source>
</evidence>
<feature type="compositionally biased region" description="Polar residues" evidence="9">
    <location>
        <begin position="261"/>
        <end position="272"/>
    </location>
</feature>
<dbReference type="PANTHER" id="PTHR23234">
    <property type="entry name" value="ZNF44 PROTEIN"/>
    <property type="match status" value="1"/>
</dbReference>
<feature type="domain" description="C2H2-type" evidence="10">
    <location>
        <begin position="447"/>
        <end position="475"/>
    </location>
</feature>
<name>A0A1I8PDJ8_STOCA</name>
<gene>
    <name evidence="11" type="primary">106084690</name>
</gene>
<keyword evidence="7" id="KW-0539">Nucleus</keyword>
<dbReference type="OrthoDB" id="3863715at2759"/>
<dbReference type="GO" id="GO:0008270">
    <property type="term" value="F:zinc ion binding"/>
    <property type="evidence" value="ECO:0007669"/>
    <property type="project" value="UniProtKB-KW"/>
</dbReference>
<accession>A0A1I8PDJ8</accession>
<feature type="domain" description="C2H2-type" evidence="10">
    <location>
        <begin position="413"/>
        <end position="440"/>
    </location>
</feature>
<dbReference type="AlphaFoldDB" id="A0A1I8PDJ8"/>
<comment type="subcellular location">
    <subcellularLocation>
        <location evidence="1">Nucleus</location>
    </subcellularLocation>
</comment>
<evidence type="ECO:0000256" key="4">
    <source>
        <dbReference type="ARBA" id="ARBA00022771"/>
    </source>
</evidence>
<evidence type="ECO:0000256" key="3">
    <source>
        <dbReference type="ARBA" id="ARBA00022737"/>
    </source>
</evidence>
<dbReference type="Pfam" id="PF12874">
    <property type="entry name" value="zf-met"/>
    <property type="match status" value="1"/>
</dbReference>
<evidence type="ECO:0000256" key="1">
    <source>
        <dbReference type="ARBA" id="ARBA00004123"/>
    </source>
</evidence>
<feature type="domain" description="C2H2-type" evidence="10">
    <location>
        <begin position="504"/>
        <end position="532"/>
    </location>
</feature>
<dbReference type="SMART" id="SM00355">
    <property type="entry name" value="ZnF_C2H2"/>
    <property type="match status" value="8"/>
</dbReference>
<evidence type="ECO:0000256" key="8">
    <source>
        <dbReference type="PROSITE-ProRule" id="PRU00042"/>
    </source>
</evidence>
<dbReference type="Proteomes" id="UP000095300">
    <property type="component" value="Unassembled WGS sequence"/>
</dbReference>
<evidence type="ECO:0000256" key="7">
    <source>
        <dbReference type="ARBA" id="ARBA00023242"/>
    </source>
</evidence>
<dbReference type="GO" id="GO:0005634">
    <property type="term" value="C:nucleus"/>
    <property type="evidence" value="ECO:0007669"/>
    <property type="project" value="UniProtKB-SubCell"/>
</dbReference>
<keyword evidence="3" id="KW-0677">Repeat</keyword>
<dbReference type="Gene3D" id="3.40.1800.20">
    <property type="match status" value="1"/>
</dbReference>
<evidence type="ECO:0000256" key="9">
    <source>
        <dbReference type="SAM" id="MobiDB-lite"/>
    </source>
</evidence>
<dbReference type="EnsemblMetazoa" id="SCAU007097-RB">
    <property type="protein sequence ID" value="SCAU007097-PB"/>
    <property type="gene ID" value="SCAU007097"/>
</dbReference>
<feature type="region of interest" description="Disordered" evidence="9">
    <location>
        <begin position="261"/>
        <end position="297"/>
    </location>
</feature>
<dbReference type="VEuPathDB" id="VectorBase:SCAU007097"/>
<protein>
    <recommendedName>
        <fullName evidence="10">C2H2-type domain-containing protein</fullName>
    </recommendedName>
</protein>
<dbReference type="GO" id="GO:0003677">
    <property type="term" value="F:DNA binding"/>
    <property type="evidence" value="ECO:0007669"/>
    <property type="project" value="UniProtKB-KW"/>
</dbReference>
<feature type="domain" description="C2H2-type" evidence="10">
    <location>
        <begin position="476"/>
        <end position="503"/>
    </location>
</feature>
<dbReference type="GO" id="GO:0000122">
    <property type="term" value="P:negative regulation of transcription by RNA polymerase II"/>
    <property type="evidence" value="ECO:0007669"/>
    <property type="project" value="UniProtKB-ARBA"/>
</dbReference>
<dbReference type="SMART" id="SM00868">
    <property type="entry name" value="zf-AD"/>
    <property type="match status" value="1"/>
</dbReference>
<keyword evidence="4 8" id="KW-0863">Zinc-finger</keyword>